<gene>
    <name evidence="2" type="ORF">B0T25DRAFT_570218</name>
</gene>
<accession>A0AAJ0HFA4</accession>
<feature type="signal peptide" evidence="1">
    <location>
        <begin position="1"/>
        <end position="18"/>
    </location>
</feature>
<feature type="chain" id="PRO_5042580783" evidence="1">
    <location>
        <begin position="19"/>
        <end position="202"/>
    </location>
</feature>
<evidence type="ECO:0000313" key="3">
    <source>
        <dbReference type="Proteomes" id="UP001275084"/>
    </source>
</evidence>
<keyword evidence="1" id="KW-0732">Signal</keyword>
<dbReference type="AlphaFoldDB" id="A0AAJ0HFA4"/>
<protein>
    <submittedName>
        <fullName evidence="2">UVI-1 protein</fullName>
    </submittedName>
</protein>
<sequence length="202" mass="21037">MRLSLLSTLAVLAGATSAQLRAGAVINNIETLTTESRNLIEPAGQIDILSGPRLLAGEGPLYVVITGFGDIVKTAISAINSMGIQGVKLPLDAADPAVKRSETAATDIIYGAEDSAAIADAFRTFVDVHKQLLNVVIGKAGVLISVPYIGLPMAKALRLVEAVIDSIAYSLIDTVEATASAAMRESTVDLDNFIRIAIGAYT</sequence>
<reference evidence="2" key="2">
    <citation type="submission" date="2023-06" db="EMBL/GenBank/DDBJ databases">
        <authorList>
            <consortium name="Lawrence Berkeley National Laboratory"/>
            <person name="Haridas S."/>
            <person name="Hensen N."/>
            <person name="Bonometti L."/>
            <person name="Westerberg I."/>
            <person name="Brannstrom I.O."/>
            <person name="Guillou S."/>
            <person name="Cros-Aarteil S."/>
            <person name="Calhoun S."/>
            <person name="Kuo A."/>
            <person name="Mondo S."/>
            <person name="Pangilinan J."/>
            <person name="Riley R."/>
            <person name="Labutti K."/>
            <person name="Andreopoulos B."/>
            <person name="Lipzen A."/>
            <person name="Chen C."/>
            <person name="Yanf M."/>
            <person name="Daum C."/>
            <person name="Ng V."/>
            <person name="Clum A."/>
            <person name="Steindorff A."/>
            <person name="Ohm R."/>
            <person name="Martin F."/>
            <person name="Silar P."/>
            <person name="Natvig D."/>
            <person name="Lalanne C."/>
            <person name="Gautier V."/>
            <person name="Ament-Velasquez S.L."/>
            <person name="Kruys A."/>
            <person name="Hutchinson M.I."/>
            <person name="Powell A.J."/>
            <person name="Barry K."/>
            <person name="Miller A.N."/>
            <person name="Grigoriev I.V."/>
            <person name="Debuchy R."/>
            <person name="Gladieux P."/>
            <person name="Thoren M.H."/>
            <person name="Johannesson H."/>
        </authorList>
    </citation>
    <scope>NUCLEOTIDE SEQUENCE</scope>
    <source>
        <strain evidence="2">CBS 955.72</strain>
    </source>
</reference>
<evidence type="ECO:0000313" key="2">
    <source>
        <dbReference type="EMBL" id="KAK3349596.1"/>
    </source>
</evidence>
<dbReference type="Proteomes" id="UP001275084">
    <property type="component" value="Unassembled WGS sequence"/>
</dbReference>
<organism evidence="2 3">
    <name type="scientific">Lasiosphaeria hispida</name>
    <dbReference type="NCBI Taxonomy" id="260671"/>
    <lineage>
        <taxon>Eukaryota</taxon>
        <taxon>Fungi</taxon>
        <taxon>Dikarya</taxon>
        <taxon>Ascomycota</taxon>
        <taxon>Pezizomycotina</taxon>
        <taxon>Sordariomycetes</taxon>
        <taxon>Sordariomycetidae</taxon>
        <taxon>Sordariales</taxon>
        <taxon>Lasiosphaeriaceae</taxon>
        <taxon>Lasiosphaeria</taxon>
    </lineage>
</organism>
<evidence type="ECO:0000256" key="1">
    <source>
        <dbReference type="SAM" id="SignalP"/>
    </source>
</evidence>
<keyword evidence="3" id="KW-1185">Reference proteome</keyword>
<reference evidence="2" key="1">
    <citation type="journal article" date="2023" name="Mol. Phylogenet. Evol.">
        <title>Genome-scale phylogeny and comparative genomics of the fungal order Sordariales.</title>
        <authorList>
            <person name="Hensen N."/>
            <person name="Bonometti L."/>
            <person name="Westerberg I."/>
            <person name="Brannstrom I.O."/>
            <person name="Guillou S."/>
            <person name="Cros-Aarteil S."/>
            <person name="Calhoun S."/>
            <person name="Haridas S."/>
            <person name="Kuo A."/>
            <person name="Mondo S."/>
            <person name="Pangilinan J."/>
            <person name="Riley R."/>
            <person name="LaButti K."/>
            <person name="Andreopoulos B."/>
            <person name="Lipzen A."/>
            <person name="Chen C."/>
            <person name="Yan M."/>
            <person name="Daum C."/>
            <person name="Ng V."/>
            <person name="Clum A."/>
            <person name="Steindorff A."/>
            <person name="Ohm R.A."/>
            <person name="Martin F."/>
            <person name="Silar P."/>
            <person name="Natvig D.O."/>
            <person name="Lalanne C."/>
            <person name="Gautier V."/>
            <person name="Ament-Velasquez S.L."/>
            <person name="Kruys A."/>
            <person name="Hutchinson M.I."/>
            <person name="Powell A.J."/>
            <person name="Barry K."/>
            <person name="Miller A.N."/>
            <person name="Grigoriev I.V."/>
            <person name="Debuchy R."/>
            <person name="Gladieux P."/>
            <person name="Hiltunen Thoren M."/>
            <person name="Johannesson H."/>
        </authorList>
    </citation>
    <scope>NUCLEOTIDE SEQUENCE</scope>
    <source>
        <strain evidence="2">CBS 955.72</strain>
    </source>
</reference>
<dbReference type="Pfam" id="PF17615">
    <property type="entry name" value="C166"/>
    <property type="match status" value="1"/>
</dbReference>
<comment type="caution">
    <text evidence="2">The sequence shown here is derived from an EMBL/GenBank/DDBJ whole genome shotgun (WGS) entry which is preliminary data.</text>
</comment>
<dbReference type="EMBL" id="JAUIQD010000005">
    <property type="protein sequence ID" value="KAK3349596.1"/>
    <property type="molecule type" value="Genomic_DNA"/>
</dbReference>
<proteinExistence type="predicted"/>
<name>A0AAJ0HFA4_9PEZI</name>